<keyword evidence="2" id="KW-1185">Reference proteome</keyword>
<evidence type="ECO:0000313" key="2">
    <source>
        <dbReference type="Proteomes" id="UP001283361"/>
    </source>
</evidence>
<name>A0AAE1AZ26_9GAST</name>
<dbReference type="EMBL" id="JAWDGP010000898">
    <property type="protein sequence ID" value="KAK3796270.1"/>
    <property type="molecule type" value="Genomic_DNA"/>
</dbReference>
<dbReference type="GO" id="GO:0003676">
    <property type="term" value="F:nucleic acid binding"/>
    <property type="evidence" value="ECO:0007669"/>
    <property type="project" value="InterPro"/>
</dbReference>
<dbReference type="PANTHER" id="PTHR38681">
    <property type="entry name" value="RETROVIRUS-RELATED POL POLYPROTEIN FROM TRANSPOSON 412-LIKE PROTEIN-RELATED"/>
    <property type="match status" value="1"/>
</dbReference>
<dbReference type="SUPFAM" id="SSF53098">
    <property type="entry name" value="Ribonuclease H-like"/>
    <property type="match status" value="1"/>
</dbReference>
<comment type="caution">
    <text evidence="1">The sequence shown here is derived from an EMBL/GenBank/DDBJ whole genome shotgun (WGS) entry which is preliminary data.</text>
</comment>
<organism evidence="1 2">
    <name type="scientific">Elysia crispata</name>
    <name type="common">lettuce slug</name>
    <dbReference type="NCBI Taxonomy" id="231223"/>
    <lineage>
        <taxon>Eukaryota</taxon>
        <taxon>Metazoa</taxon>
        <taxon>Spiralia</taxon>
        <taxon>Lophotrochozoa</taxon>
        <taxon>Mollusca</taxon>
        <taxon>Gastropoda</taxon>
        <taxon>Heterobranchia</taxon>
        <taxon>Euthyneura</taxon>
        <taxon>Panpulmonata</taxon>
        <taxon>Sacoglossa</taxon>
        <taxon>Placobranchoidea</taxon>
        <taxon>Plakobranchidae</taxon>
        <taxon>Elysia</taxon>
    </lineage>
</organism>
<dbReference type="PANTHER" id="PTHR38681:SF1">
    <property type="entry name" value="RETROVIRUS-RELATED POL POLYPROTEIN FROM TRANSPOSON 412-LIKE PROTEIN"/>
    <property type="match status" value="1"/>
</dbReference>
<reference evidence="1" key="1">
    <citation type="journal article" date="2023" name="G3 (Bethesda)">
        <title>A reference genome for the long-term kleptoplast-retaining sea slug Elysia crispata morphotype clarki.</title>
        <authorList>
            <person name="Eastman K.E."/>
            <person name="Pendleton A.L."/>
            <person name="Shaikh M.A."/>
            <person name="Suttiyut T."/>
            <person name="Ogas R."/>
            <person name="Tomko P."/>
            <person name="Gavelis G."/>
            <person name="Widhalm J.R."/>
            <person name="Wisecaver J.H."/>
        </authorList>
    </citation>
    <scope>NUCLEOTIDE SEQUENCE</scope>
    <source>
        <strain evidence="1">ECLA1</strain>
    </source>
</reference>
<dbReference type="InterPro" id="IPR012337">
    <property type="entry name" value="RNaseH-like_sf"/>
</dbReference>
<evidence type="ECO:0000313" key="1">
    <source>
        <dbReference type="EMBL" id="KAK3796270.1"/>
    </source>
</evidence>
<protein>
    <recommendedName>
        <fullName evidence="3">Integrase catalytic domain-containing protein</fullName>
    </recommendedName>
</protein>
<dbReference type="InterPro" id="IPR036397">
    <property type="entry name" value="RNaseH_sf"/>
</dbReference>
<proteinExistence type="predicted"/>
<accession>A0AAE1AZ26</accession>
<dbReference type="AlphaFoldDB" id="A0AAE1AZ26"/>
<evidence type="ECO:0008006" key="3">
    <source>
        <dbReference type="Google" id="ProtNLM"/>
    </source>
</evidence>
<sequence>MEAQTTSAYHLQANGMVERLHLHLKAALKARITSPKWLVEVPMVLLGIRSSWRADLDCSSVELVYGPTLHIPREFLPPSDARTIEFRTFPTNHALNSTVSVKYVYVRKNSHQNPLQRDR</sequence>
<gene>
    <name evidence="1" type="ORF">RRG08_041586</name>
</gene>
<dbReference type="Proteomes" id="UP001283361">
    <property type="component" value="Unassembled WGS sequence"/>
</dbReference>
<dbReference type="Gene3D" id="3.30.420.10">
    <property type="entry name" value="Ribonuclease H-like superfamily/Ribonuclease H"/>
    <property type="match status" value="1"/>
</dbReference>